<organism evidence="3 4">
    <name type="scientific">Strongyloides papillosus</name>
    <name type="common">Intestinal threadworm</name>
    <dbReference type="NCBI Taxonomy" id="174720"/>
    <lineage>
        <taxon>Eukaryota</taxon>
        <taxon>Metazoa</taxon>
        <taxon>Ecdysozoa</taxon>
        <taxon>Nematoda</taxon>
        <taxon>Chromadorea</taxon>
        <taxon>Rhabditida</taxon>
        <taxon>Tylenchina</taxon>
        <taxon>Panagrolaimomorpha</taxon>
        <taxon>Strongyloidoidea</taxon>
        <taxon>Strongyloididae</taxon>
        <taxon>Strongyloides</taxon>
    </lineage>
</organism>
<dbReference type="GO" id="GO:0004719">
    <property type="term" value="F:protein-L-isoaspartate (D-aspartate) O-methyltransferase activity"/>
    <property type="evidence" value="ECO:0007669"/>
    <property type="project" value="InterPro"/>
</dbReference>
<feature type="compositionally biased region" description="Basic and acidic residues" evidence="2">
    <location>
        <begin position="1187"/>
        <end position="1203"/>
    </location>
</feature>
<sequence length="1234" mass="140062">MGGSGSTPIDNDHLIDELIFEASIKTKRNELAFRLVDRKRFFPQSGKNNAYLLQAWKASDEDAIRIHLSAPGVYAMALEALNVKKGLSFLNIGSGTGYFSTVVGFLLGANGINHGIECRENITEYAKEKGGQTLLSKETTLFDWCRPVFVTGNAFNIDENCVNRYDRIYVGAKVPEGKKLFFPKLLKINGICVMPFRNGLFKVTKKSEKCFEFKFIARVSFADLFPNNSEDSQPLILPEMKLPTLATAAVVAMRKRLREKVSEKVKVKMILKTLDKDENKPRRVRSLMREEIRREENERFDRLNRIRLHRAQRAAGGGGPGDQGGQNQNQQQQQQPNPPVQREPTAPNENVIINLDDNGIPIDDPFEIRDEDRRGDQFDFLEIFGDVDFNIRFRSPTPDPRPAQGGGGTTAPPVSNSNNTSNEENNSTSTNSSTPFSEYSDDDRTQSHSEIYDSEERMDDDSSSINKEEDAKEVKKSSSNAATTTKEDKKDPFLDLGTFSDFGDEDNDDDSHNHRPSRGGGTIRVEATMALDFEPDERRARAFRHIATLERQNIEERLRDRERFYENREREREANGLPSRRQGGGNQIVANILAPEPFLDRMRHMRQTINDLQRHALFHVDHMLRDNLLNRINRGTTSRSNSNNNNSSSNNNNTNTTQPRIPRPPQIIASRQGIDINEYIRRARDQRRLRRCLYSYDQRISLQRLGGWTGPNNHIDEGFFADAEDVSSSDQQTSSGNRGRNAMRPIRGYRRAIPSSRGGNMVGSIDRSEGSIHPSLIFEPGEGFEPARPNPVPYQSRFSPTSFPSSIMVDELDQEYGTQVVSIHDGPYQTQITVERRELNISSDEEVDTDNDNENNDNQSNNEDDNSSSINEPDAKKSKNNENCPCSCECHSGKEQQTSEDVKNEHNIQSDDTTDINDSKSDDVKSNLRKRKREKGEQILVKETEMKEAKQGKDSPPIKKSSESNSSSTIERVVVISPNEENPVCRPLLPQDGNEEKQEDDSVPSTSTKISAMKHEQSCDKQDPSTNESFNERVELARRRIRARVAAGTQTSPSREGDDNVRRGVDAQTNTEYSPNRVSYEPGYLDFERNFFTSRGWDPIPLTDPIRDTVVRGPNHTLSLVPRYIPPPESNRHRGSGHGSRSYLRRSIHAVDEEMNRRLQQMQRTLRGPFATARRVANLGDLDDDSRELSNEESERVNQTREQREDITDFCTKYKALIEEMNLSSTMFNELLYL</sequence>
<dbReference type="STRING" id="174720.A0A0N5BSF3"/>
<dbReference type="Proteomes" id="UP000046392">
    <property type="component" value="Unplaced"/>
</dbReference>
<feature type="compositionally biased region" description="Low complexity" evidence="2">
    <location>
        <begin position="325"/>
        <end position="335"/>
    </location>
</feature>
<dbReference type="InterPro" id="IPR029063">
    <property type="entry name" value="SAM-dependent_MTases_sf"/>
</dbReference>
<feature type="region of interest" description="Disordered" evidence="2">
    <location>
        <begin position="1044"/>
        <end position="1077"/>
    </location>
</feature>
<protein>
    <submittedName>
        <fullName evidence="4">Protein-L-isoaspartate O-methyltransferase domain-containing protein 1</fullName>
    </submittedName>
</protein>
<feature type="compositionally biased region" description="Basic and acidic residues" evidence="2">
    <location>
        <begin position="900"/>
        <end position="909"/>
    </location>
</feature>
<comment type="similarity">
    <text evidence="1">Belongs to the methyltransferase superfamily. L-isoaspartyl/D-aspartyl protein methyltransferase family.</text>
</comment>
<feature type="compositionally biased region" description="Basic and acidic residues" evidence="2">
    <location>
        <begin position="1055"/>
        <end position="1065"/>
    </location>
</feature>
<dbReference type="Gene3D" id="3.40.50.150">
    <property type="entry name" value="Vaccinia Virus protein VP39"/>
    <property type="match status" value="1"/>
</dbReference>
<evidence type="ECO:0000256" key="1">
    <source>
        <dbReference type="ARBA" id="ARBA00005369"/>
    </source>
</evidence>
<feature type="compositionally biased region" description="Acidic residues" evidence="2">
    <location>
        <begin position="843"/>
        <end position="855"/>
    </location>
</feature>
<proteinExistence type="inferred from homology"/>
<dbReference type="AlphaFoldDB" id="A0A0N5BSF3"/>
<keyword evidence="3" id="KW-1185">Reference proteome</keyword>
<feature type="region of interest" description="Disordered" evidence="2">
    <location>
        <begin position="312"/>
        <end position="346"/>
    </location>
</feature>
<evidence type="ECO:0000256" key="2">
    <source>
        <dbReference type="SAM" id="MobiDB-lite"/>
    </source>
</evidence>
<feature type="region of interest" description="Disordered" evidence="2">
    <location>
        <begin position="633"/>
        <end position="667"/>
    </location>
</feature>
<dbReference type="PANTHER" id="PTHR11579">
    <property type="entry name" value="PROTEIN-L-ISOASPARTATE O-METHYLTRANSFERASE"/>
    <property type="match status" value="1"/>
</dbReference>
<feature type="compositionally biased region" description="Basic and acidic residues" evidence="2">
    <location>
        <begin position="466"/>
        <end position="476"/>
    </location>
</feature>
<evidence type="ECO:0000313" key="4">
    <source>
        <dbReference type="WBParaSite" id="SPAL_0000879600.1"/>
    </source>
</evidence>
<feature type="region of interest" description="Disordered" evidence="2">
    <location>
        <begin position="839"/>
        <end position="1030"/>
    </location>
</feature>
<feature type="compositionally biased region" description="Basic and acidic residues" evidence="2">
    <location>
        <begin position="917"/>
        <end position="926"/>
    </location>
</feature>
<dbReference type="Pfam" id="PF01135">
    <property type="entry name" value="PCMT"/>
    <property type="match status" value="1"/>
</dbReference>
<feature type="region of interest" description="Disordered" evidence="2">
    <location>
        <begin position="1181"/>
        <end position="1203"/>
    </location>
</feature>
<dbReference type="WBParaSite" id="SPAL_0000879600.1">
    <property type="protein sequence ID" value="SPAL_0000879600.1"/>
    <property type="gene ID" value="SPAL_0000879600"/>
</dbReference>
<feature type="compositionally biased region" description="Basic and acidic residues" evidence="2">
    <location>
        <begin position="1013"/>
        <end position="1023"/>
    </location>
</feature>
<dbReference type="InterPro" id="IPR000682">
    <property type="entry name" value="PCMT"/>
</dbReference>
<dbReference type="GO" id="GO:0005737">
    <property type="term" value="C:cytoplasm"/>
    <property type="evidence" value="ECO:0007669"/>
    <property type="project" value="TreeGrafter"/>
</dbReference>
<reference evidence="4" key="1">
    <citation type="submission" date="2017-02" db="UniProtKB">
        <authorList>
            <consortium name="WormBaseParasite"/>
        </authorList>
    </citation>
    <scope>IDENTIFICATION</scope>
</reference>
<feature type="region of interest" description="Disordered" evidence="2">
    <location>
        <begin position="1121"/>
        <end position="1142"/>
    </location>
</feature>
<accession>A0A0N5BSF3</accession>
<feature type="compositionally biased region" description="Basic and acidic residues" evidence="2">
    <location>
        <begin position="442"/>
        <end position="455"/>
    </location>
</feature>
<feature type="compositionally biased region" description="Basic and acidic residues" evidence="2">
    <location>
        <begin position="934"/>
        <end position="962"/>
    </location>
</feature>
<name>A0A0N5BSF3_STREA</name>
<feature type="compositionally biased region" description="Low complexity" evidence="2">
    <location>
        <begin position="856"/>
        <end position="872"/>
    </location>
</feature>
<evidence type="ECO:0000313" key="3">
    <source>
        <dbReference type="Proteomes" id="UP000046392"/>
    </source>
</evidence>
<feature type="compositionally biased region" description="Polar residues" evidence="2">
    <location>
        <begin position="1067"/>
        <end position="1077"/>
    </location>
</feature>
<feature type="compositionally biased region" description="Gly residues" evidence="2">
    <location>
        <begin position="315"/>
        <end position="324"/>
    </location>
</feature>
<dbReference type="PANTHER" id="PTHR11579:SF9">
    <property type="entry name" value="PROTEIN-L-ISOASPARTATE O-METHYLTRANSFERASE"/>
    <property type="match status" value="1"/>
</dbReference>
<feature type="compositionally biased region" description="Low complexity" evidence="2">
    <location>
        <begin position="410"/>
        <end position="434"/>
    </location>
</feature>
<feature type="region of interest" description="Disordered" evidence="2">
    <location>
        <begin position="392"/>
        <end position="524"/>
    </location>
</feature>
<dbReference type="SUPFAM" id="SSF53335">
    <property type="entry name" value="S-adenosyl-L-methionine-dependent methyltransferases"/>
    <property type="match status" value="1"/>
</dbReference>